<dbReference type="RefSeq" id="WP_123150053.1">
    <property type="nucleotide sequence ID" value="NZ_FUIG01000042.1"/>
</dbReference>
<sequence length="71" mass="7757">MAGLVGKFVGKTPAPRLLNEHETTRLIETALTECLKVSTPADDEPPQLAQNVDPQAVMSQIEQVSENLTKR</sequence>
<gene>
    <name evidence="1" type="ORF">BQ8482_340210</name>
</gene>
<keyword evidence="2" id="KW-1185">Reference proteome</keyword>
<dbReference type="AlphaFoldDB" id="A0A2P9AQ67"/>
<name>A0A2P9AQ67_9HYPH</name>
<accession>A0A2P9AQ67</accession>
<proteinExistence type="predicted"/>
<evidence type="ECO:0000313" key="1">
    <source>
        <dbReference type="EMBL" id="SJM33314.1"/>
    </source>
</evidence>
<dbReference type="EMBL" id="FUIG01000042">
    <property type="protein sequence ID" value="SJM33314.1"/>
    <property type="molecule type" value="Genomic_DNA"/>
</dbReference>
<dbReference type="Proteomes" id="UP000245698">
    <property type="component" value="Unassembled WGS sequence"/>
</dbReference>
<protein>
    <submittedName>
        <fullName evidence="1">Uncharacterized protein</fullName>
    </submittedName>
</protein>
<organism evidence="1 2">
    <name type="scientific">Mesorhizobium delmotii</name>
    <dbReference type="NCBI Taxonomy" id="1631247"/>
    <lineage>
        <taxon>Bacteria</taxon>
        <taxon>Pseudomonadati</taxon>
        <taxon>Pseudomonadota</taxon>
        <taxon>Alphaproteobacteria</taxon>
        <taxon>Hyphomicrobiales</taxon>
        <taxon>Phyllobacteriaceae</taxon>
        <taxon>Mesorhizobium</taxon>
    </lineage>
</organism>
<evidence type="ECO:0000313" key="2">
    <source>
        <dbReference type="Proteomes" id="UP000245698"/>
    </source>
</evidence>
<reference evidence="2" key="1">
    <citation type="submission" date="2016-12" db="EMBL/GenBank/DDBJ databases">
        <authorList>
            <person name="Brunel B."/>
        </authorList>
    </citation>
    <scope>NUCLEOTIDE SEQUENCE [LARGE SCALE GENOMIC DNA]</scope>
</reference>